<name>A0A917KS85_9ACTN</name>
<keyword evidence="7" id="KW-1185">Reference proteome</keyword>
<feature type="compositionally biased region" description="Low complexity" evidence="5">
    <location>
        <begin position="14"/>
        <end position="27"/>
    </location>
</feature>
<evidence type="ECO:0000256" key="3">
    <source>
        <dbReference type="ARBA" id="ARBA00022989"/>
    </source>
</evidence>
<reference evidence="6" key="1">
    <citation type="journal article" date="2014" name="Int. J. Syst. Evol. Microbiol.">
        <title>Complete genome sequence of Corynebacterium casei LMG S-19264T (=DSM 44701T), isolated from a smear-ripened cheese.</title>
        <authorList>
            <consortium name="US DOE Joint Genome Institute (JGI-PGF)"/>
            <person name="Walter F."/>
            <person name="Albersmeier A."/>
            <person name="Kalinowski J."/>
            <person name="Ruckert C."/>
        </authorList>
    </citation>
    <scope>NUCLEOTIDE SEQUENCE</scope>
    <source>
        <strain evidence="6">JCM 3086</strain>
    </source>
</reference>
<keyword evidence="2" id="KW-0812">Transmembrane</keyword>
<dbReference type="GO" id="GO:0016020">
    <property type="term" value="C:membrane"/>
    <property type="evidence" value="ECO:0007669"/>
    <property type="project" value="UniProtKB-SubCell"/>
</dbReference>
<keyword evidence="3" id="KW-1133">Transmembrane helix</keyword>
<evidence type="ECO:0000256" key="5">
    <source>
        <dbReference type="SAM" id="MobiDB-lite"/>
    </source>
</evidence>
<protein>
    <recommendedName>
        <fullName evidence="8">DoxX family membrane protein</fullName>
    </recommendedName>
</protein>
<evidence type="ECO:0000256" key="2">
    <source>
        <dbReference type="ARBA" id="ARBA00022692"/>
    </source>
</evidence>
<evidence type="ECO:0000313" key="7">
    <source>
        <dbReference type="Proteomes" id="UP000657574"/>
    </source>
</evidence>
<accession>A0A917KS85</accession>
<dbReference type="Proteomes" id="UP000657574">
    <property type="component" value="Unassembled WGS sequence"/>
</dbReference>
<dbReference type="AlphaFoldDB" id="A0A917KS85"/>
<dbReference type="EMBL" id="BMQA01000013">
    <property type="protein sequence ID" value="GGJ27551.1"/>
    <property type="molecule type" value="Genomic_DNA"/>
</dbReference>
<sequence>MHVNRMFSRSARTSPAGSPADGTAAPPASAADWGLLLLRLTVGLLMAGHGAQKLFGAFGGNGLTATGKCSPTSVSTRERSMP</sequence>
<evidence type="ECO:0000256" key="1">
    <source>
        <dbReference type="ARBA" id="ARBA00004141"/>
    </source>
</evidence>
<keyword evidence="4" id="KW-0472">Membrane</keyword>
<reference evidence="6" key="2">
    <citation type="submission" date="2020-09" db="EMBL/GenBank/DDBJ databases">
        <authorList>
            <person name="Sun Q."/>
            <person name="Ohkuma M."/>
        </authorList>
    </citation>
    <scope>NUCLEOTIDE SEQUENCE</scope>
    <source>
        <strain evidence="6">JCM 3086</strain>
    </source>
</reference>
<evidence type="ECO:0000256" key="4">
    <source>
        <dbReference type="ARBA" id="ARBA00023136"/>
    </source>
</evidence>
<proteinExistence type="predicted"/>
<dbReference type="InterPro" id="IPR032808">
    <property type="entry name" value="DoxX"/>
</dbReference>
<dbReference type="Pfam" id="PF07681">
    <property type="entry name" value="DoxX"/>
    <property type="match status" value="1"/>
</dbReference>
<gene>
    <name evidence="6" type="ORF">GCM10010121_043520</name>
</gene>
<comment type="caution">
    <text evidence="6">The sequence shown here is derived from an EMBL/GenBank/DDBJ whole genome shotgun (WGS) entry which is preliminary data.</text>
</comment>
<organism evidence="6 7">
    <name type="scientific">Streptomyces brasiliensis</name>
    <dbReference type="NCBI Taxonomy" id="1954"/>
    <lineage>
        <taxon>Bacteria</taxon>
        <taxon>Bacillati</taxon>
        <taxon>Actinomycetota</taxon>
        <taxon>Actinomycetes</taxon>
        <taxon>Kitasatosporales</taxon>
        <taxon>Streptomycetaceae</taxon>
        <taxon>Streptomyces</taxon>
    </lineage>
</organism>
<evidence type="ECO:0000313" key="6">
    <source>
        <dbReference type="EMBL" id="GGJ27551.1"/>
    </source>
</evidence>
<comment type="subcellular location">
    <subcellularLocation>
        <location evidence="1">Membrane</location>
        <topology evidence="1">Multi-pass membrane protein</topology>
    </subcellularLocation>
</comment>
<feature type="region of interest" description="Disordered" evidence="5">
    <location>
        <begin position="1"/>
        <end position="27"/>
    </location>
</feature>
<evidence type="ECO:0008006" key="8">
    <source>
        <dbReference type="Google" id="ProtNLM"/>
    </source>
</evidence>